<feature type="signal peptide" evidence="3">
    <location>
        <begin position="1"/>
        <end position="37"/>
    </location>
</feature>
<evidence type="ECO:0000313" key="4">
    <source>
        <dbReference type="EMBL" id="KAK8376131.1"/>
    </source>
</evidence>
<reference evidence="4 5" key="1">
    <citation type="submission" date="2023-03" db="EMBL/GenBank/DDBJ databases">
        <title>High-quality genome of Scylla paramamosain provides insights in environmental adaptation.</title>
        <authorList>
            <person name="Zhang L."/>
        </authorList>
    </citation>
    <scope>NUCLEOTIDE SEQUENCE [LARGE SCALE GENOMIC DNA]</scope>
    <source>
        <strain evidence="4">LZ_2023a</strain>
        <tissue evidence="4">Muscle</tissue>
    </source>
</reference>
<evidence type="ECO:0000313" key="5">
    <source>
        <dbReference type="Proteomes" id="UP001487740"/>
    </source>
</evidence>
<protein>
    <submittedName>
        <fullName evidence="4">Uncharacterized protein</fullName>
    </submittedName>
</protein>
<accession>A0AAW0SMV7</accession>
<name>A0AAW0SMV7_SCYPA</name>
<dbReference type="EMBL" id="JARAKH010000049">
    <property type="protein sequence ID" value="KAK8376131.1"/>
    <property type="molecule type" value="Genomic_DNA"/>
</dbReference>
<keyword evidence="3" id="KW-0732">Signal</keyword>
<keyword evidence="2" id="KW-0812">Transmembrane</keyword>
<evidence type="ECO:0000256" key="3">
    <source>
        <dbReference type="SAM" id="SignalP"/>
    </source>
</evidence>
<keyword evidence="2" id="KW-0472">Membrane</keyword>
<keyword evidence="2" id="KW-1133">Transmembrane helix</keyword>
<feature type="transmembrane region" description="Helical" evidence="2">
    <location>
        <begin position="291"/>
        <end position="312"/>
    </location>
</feature>
<organism evidence="4 5">
    <name type="scientific">Scylla paramamosain</name>
    <name type="common">Mud crab</name>
    <dbReference type="NCBI Taxonomy" id="85552"/>
    <lineage>
        <taxon>Eukaryota</taxon>
        <taxon>Metazoa</taxon>
        <taxon>Ecdysozoa</taxon>
        <taxon>Arthropoda</taxon>
        <taxon>Crustacea</taxon>
        <taxon>Multicrustacea</taxon>
        <taxon>Malacostraca</taxon>
        <taxon>Eumalacostraca</taxon>
        <taxon>Eucarida</taxon>
        <taxon>Decapoda</taxon>
        <taxon>Pleocyemata</taxon>
        <taxon>Brachyura</taxon>
        <taxon>Eubrachyura</taxon>
        <taxon>Portunoidea</taxon>
        <taxon>Portunidae</taxon>
        <taxon>Portuninae</taxon>
        <taxon>Scylla</taxon>
    </lineage>
</organism>
<evidence type="ECO:0000256" key="2">
    <source>
        <dbReference type="SAM" id="Phobius"/>
    </source>
</evidence>
<comment type="caution">
    <text evidence="4">The sequence shown here is derived from an EMBL/GenBank/DDBJ whole genome shotgun (WGS) entry which is preliminary data.</text>
</comment>
<dbReference type="AlphaFoldDB" id="A0AAW0SMV7"/>
<proteinExistence type="predicted"/>
<sequence length="336" mass="36428">MMSPACGHIMLFLASSMGVRCTIITLLLVTLVVKVHCFPEDPIQSREPTGGDKSITRKDSPLQQEVYSNAEFKGPASKEEEIIKTSTTELPEVLPTPVAVTQEESDSEALDIEKKLSVPKKGVPSTKSSIVPKKEVHFTPSVVAKKGADPESSTPSVSPRKGVELSQGSLAHNGQLAFSENVNINTNFSQLSNDVNSKNVPSRIEETKNKTNIEKGSKENLNYIPNPHLVQKGKLNNTLLSGNGNLTQTLLYSASASPPAVHSKSGNVSNFGHFKPTTTDDVSAASSQGSYAPIFVIVALVVLLVVVVAVGYHRLKDIWVRRHYDYVDFLIDGMYD</sequence>
<feature type="region of interest" description="Disordered" evidence="1">
    <location>
        <begin position="141"/>
        <end position="164"/>
    </location>
</feature>
<evidence type="ECO:0000256" key="1">
    <source>
        <dbReference type="SAM" id="MobiDB-lite"/>
    </source>
</evidence>
<gene>
    <name evidence="4" type="ORF">O3P69_008693</name>
</gene>
<keyword evidence="5" id="KW-1185">Reference proteome</keyword>
<feature type="chain" id="PRO_5043765944" evidence="3">
    <location>
        <begin position="38"/>
        <end position="336"/>
    </location>
</feature>
<dbReference type="Proteomes" id="UP001487740">
    <property type="component" value="Unassembled WGS sequence"/>
</dbReference>